<dbReference type="Gene3D" id="3.40.50.790">
    <property type="match status" value="1"/>
</dbReference>
<keyword evidence="3 9" id="KW-0699">rRNA-binding</keyword>
<name>A0A1F4XKI7_9BACT</name>
<dbReference type="GO" id="GO:0000049">
    <property type="term" value="F:tRNA binding"/>
    <property type="evidence" value="ECO:0007669"/>
    <property type="project" value="UniProtKB-KW"/>
</dbReference>
<keyword evidence="4 9" id="KW-0810">Translation regulation</keyword>
<keyword evidence="2 9" id="KW-0678">Repressor</keyword>
<dbReference type="InterPro" id="IPR016095">
    <property type="entry name" value="Ribosomal_uL1_3-a/b-sand"/>
</dbReference>
<dbReference type="GO" id="GO:0006412">
    <property type="term" value="P:translation"/>
    <property type="evidence" value="ECO:0007669"/>
    <property type="project" value="UniProtKB-UniRule"/>
</dbReference>
<dbReference type="GO" id="GO:0019843">
    <property type="term" value="F:rRNA binding"/>
    <property type="evidence" value="ECO:0007669"/>
    <property type="project" value="UniProtKB-UniRule"/>
</dbReference>
<dbReference type="PANTHER" id="PTHR36427">
    <property type="entry name" value="54S RIBOSOMAL PROTEIN L1, MITOCHONDRIAL"/>
    <property type="match status" value="1"/>
</dbReference>
<dbReference type="InterPro" id="IPR005878">
    <property type="entry name" value="Ribosom_uL1_bac-type"/>
</dbReference>
<dbReference type="Pfam" id="PF00687">
    <property type="entry name" value="Ribosomal_L1"/>
    <property type="match status" value="1"/>
</dbReference>
<proteinExistence type="inferred from homology"/>
<evidence type="ECO:0000256" key="7">
    <source>
        <dbReference type="ARBA" id="ARBA00023274"/>
    </source>
</evidence>
<evidence type="ECO:0000256" key="5">
    <source>
        <dbReference type="ARBA" id="ARBA00022884"/>
    </source>
</evidence>
<organism evidence="11 12">
    <name type="scientific">Candidatus Abawacabacteria bacterium RBG_16_42_10</name>
    <dbReference type="NCBI Taxonomy" id="1817814"/>
    <lineage>
        <taxon>Bacteria</taxon>
        <taxon>Candidatus Abawacaibacteriota</taxon>
    </lineage>
</organism>
<comment type="subunit">
    <text evidence="9">Part of the 50S ribosomal subunit.</text>
</comment>
<keyword evidence="7 9" id="KW-0687">Ribonucleoprotein</keyword>
<accession>A0A1F4XKI7</accession>
<dbReference type="Gene3D" id="3.30.190.20">
    <property type="match status" value="1"/>
</dbReference>
<dbReference type="InterPro" id="IPR023674">
    <property type="entry name" value="Ribosomal_uL1-like"/>
</dbReference>
<dbReference type="STRING" id="1817814.A2V81_03060"/>
<keyword evidence="6 9" id="KW-0689">Ribosomal protein</keyword>
<comment type="similarity">
    <text evidence="1 9 10">Belongs to the universal ribosomal protein uL1 family.</text>
</comment>
<dbReference type="AlphaFoldDB" id="A0A1F4XKI7"/>
<dbReference type="CDD" id="cd00403">
    <property type="entry name" value="Ribosomal_L1"/>
    <property type="match status" value="1"/>
</dbReference>
<dbReference type="PROSITE" id="PS01199">
    <property type="entry name" value="RIBOSOMAL_L1"/>
    <property type="match status" value="1"/>
</dbReference>
<dbReference type="PANTHER" id="PTHR36427:SF3">
    <property type="entry name" value="LARGE RIBOSOMAL SUBUNIT PROTEIN UL1M"/>
    <property type="match status" value="1"/>
</dbReference>
<sequence length="228" mass="24573">MKRSKKYKAASAKFDRQKKYPLEEACGLLVDTGTTKFDSTVEVHFHLNIDPKYPDQQIRSTVSLPHGSGKSKIIAAFVNDDQVAAAKKAGADFAGNTDLMEKVVKENWTGFDVAVATPEMMPKIAKLGKILGTKGLMPNPKSGTVTTDIAGTIGEIKKGRIEFRNDPQGNLHAIGGKLSFGKEKIAENVAVIINAVRGARPTGIKGNYILSTTLTSTMGPGIRMEIKE</sequence>
<dbReference type="EMBL" id="MEWR01000011">
    <property type="protein sequence ID" value="OGC82104.1"/>
    <property type="molecule type" value="Genomic_DNA"/>
</dbReference>
<dbReference type="PIRSF" id="PIRSF002155">
    <property type="entry name" value="Ribosomal_L1"/>
    <property type="match status" value="1"/>
</dbReference>
<keyword evidence="5 9" id="KW-0694">RNA-binding</keyword>
<dbReference type="FunFam" id="3.40.50.790:FF:000001">
    <property type="entry name" value="50S ribosomal protein L1"/>
    <property type="match status" value="1"/>
</dbReference>
<comment type="function">
    <text evidence="9">Binds directly to 23S rRNA. The L1 stalk is quite mobile in the ribosome, and is involved in E site tRNA release.</text>
</comment>
<evidence type="ECO:0000313" key="12">
    <source>
        <dbReference type="Proteomes" id="UP000177614"/>
    </source>
</evidence>
<evidence type="ECO:0000256" key="10">
    <source>
        <dbReference type="RuleBase" id="RU000659"/>
    </source>
</evidence>
<evidence type="ECO:0000256" key="9">
    <source>
        <dbReference type="HAMAP-Rule" id="MF_01318"/>
    </source>
</evidence>
<evidence type="ECO:0000256" key="2">
    <source>
        <dbReference type="ARBA" id="ARBA00022491"/>
    </source>
</evidence>
<keyword evidence="9" id="KW-0820">tRNA-binding</keyword>
<comment type="function">
    <text evidence="9">Protein L1 is also a translational repressor protein, it controls the translation of the L11 operon by binding to its mRNA.</text>
</comment>
<dbReference type="SUPFAM" id="SSF56808">
    <property type="entry name" value="Ribosomal protein L1"/>
    <property type="match status" value="1"/>
</dbReference>
<dbReference type="NCBIfam" id="TIGR01169">
    <property type="entry name" value="rplA_bact"/>
    <property type="match status" value="1"/>
</dbReference>
<dbReference type="InterPro" id="IPR002143">
    <property type="entry name" value="Ribosomal_uL1"/>
</dbReference>
<evidence type="ECO:0000256" key="6">
    <source>
        <dbReference type="ARBA" id="ARBA00022980"/>
    </source>
</evidence>
<dbReference type="InterPro" id="IPR028364">
    <property type="entry name" value="Ribosomal_uL1/biogenesis"/>
</dbReference>
<protein>
    <recommendedName>
        <fullName evidence="8 9">Large ribosomal subunit protein uL1</fullName>
    </recommendedName>
</protein>
<dbReference type="Proteomes" id="UP000177614">
    <property type="component" value="Unassembled WGS sequence"/>
</dbReference>
<dbReference type="InterPro" id="IPR023673">
    <property type="entry name" value="Ribosomal_uL1_CS"/>
</dbReference>
<dbReference type="GO" id="GO:0015934">
    <property type="term" value="C:large ribosomal subunit"/>
    <property type="evidence" value="ECO:0007669"/>
    <property type="project" value="InterPro"/>
</dbReference>
<dbReference type="GO" id="GO:0003735">
    <property type="term" value="F:structural constituent of ribosome"/>
    <property type="evidence" value="ECO:0007669"/>
    <property type="project" value="InterPro"/>
</dbReference>
<reference evidence="11 12" key="1">
    <citation type="journal article" date="2016" name="Nat. Commun.">
        <title>Thousands of microbial genomes shed light on interconnected biogeochemical processes in an aquifer system.</title>
        <authorList>
            <person name="Anantharaman K."/>
            <person name="Brown C.T."/>
            <person name="Hug L.A."/>
            <person name="Sharon I."/>
            <person name="Castelle C.J."/>
            <person name="Probst A.J."/>
            <person name="Thomas B.C."/>
            <person name="Singh A."/>
            <person name="Wilkins M.J."/>
            <person name="Karaoz U."/>
            <person name="Brodie E.L."/>
            <person name="Williams K.H."/>
            <person name="Hubbard S.S."/>
            <person name="Banfield J.F."/>
        </authorList>
    </citation>
    <scope>NUCLEOTIDE SEQUENCE [LARGE SCALE GENOMIC DNA]</scope>
</reference>
<evidence type="ECO:0000256" key="1">
    <source>
        <dbReference type="ARBA" id="ARBA00010531"/>
    </source>
</evidence>
<evidence type="ECO:0000313" key="11">
    <source>
        <dbReference type="EMBL" id="OGC82104.1"/>
    </source>
</evidence>
<comment type="caution">
    <text evidence="11">The sequence shown here is derived from an EMBL/GenBank/DDBJ whole genome shotgun (WGS) entry which is preliminary data.</text>
</comment>
<evidence type="ECO:0000256" key="3">
    <source>
        <dbReference type="ARBA" id="ARBA00022730"/>
    </source>
</evidence>
<evidence type="ECO:0000256" key="8">
    <source>
        <dbReference type="ARBA" id="ARBA00035241"/>
    </source>
</evidence>
<evidence type="ECO:0000256" key="4">
    <source>
        <dbReference type="ARBA" id="ARBA00022845"/>
    </source>
</evidence>
<dbReference type="HAMAP" id="MF_01318_B">
    <property type="entry name" value="Ribosomal_uL1_B"/>
    <property type="match status" value="1"/>
</dbReference>
<gene>
    <name evidence="9" type="primary">rplA</name>
    <name evidence="11" type="ORF">A2V81_03060</name>
</gene>
<dbReference type="GO" id="GO:0006417">
    <property type="term" value="P:regulation of translation"/>
    <property type="evidence" value="ECO:0007669"/>
    <property type="project" value="UniProtKB-KW"/>
</dbReference>